<dbReference type="InterPro" id="IPR036388">
    <property type="entry name" value="WH-like_DNA-bd_sf"/>
</dbReference>
<dbReference type="CDD" id="cd06170">
    <property type="entry name" value="LuxR_C_like"/>
    <property type="match status" value="1"/>
</dbReference>
<name>A0ABS9TP57_9PSEU</name>
<dbReference type="SMART" id="SM00421">
    <property type="entry name" value="HTH_LUXR"/>
    <property type="match status" value="1"/>
</dbReference>
<evidence type="ECO:0000256" key="3">
    <source>
        <dbReference type="ARBA" id="ARBA00023163"/>
    </source>
</evidence>
<dbReference type="InterPro" id="IPR000792">
    <property type="entry name" value="Tscrpt_reg_LuxR_C"/>
</dbReference>
<keyword evidence="6" id="KW-1185">Reference proteome</keyword>
<dbReference type="SUPFAM" id="SSF46894">
    <property type="entry name" value="C-terminal effector domain of the bipartite response regulators"/>
    <property type="match status" value="1"/>
</dbReference>
<dbReference type="PANTHER" id="PTHR44688">
    <property type="entry name" value="DNA-BINDING TRANSCRIPTIONAL ACTIVATOR DEVR_DOSR"/>
    <property type="match status" value="1"/>
</dbReference>
<dbReference type="PANTHER" id="PTHR44688:SF16">
    <property type="entry name" value="DNA-BINDING TRANSCRIPTIONAL ACTIVATOR DEVR_DOSR"/>
    <property type="match status" value="1"/>
</dbReference>
<dbReference type="PROSITE" id="PS50043">
    <property type="entry name" value="HTH_LUXR_2"/>
    <property type="match status" value="1"/>
</dbReference>
<reference evidence="5 6" key="1">
    <citation type="submission" date="2022-03" db="EMBL/GenBank/DDBJ databases">
        <title>Pseudonocardia alaer sp. nov., a novel actinomycete isolated from reed forest soil.</title>
        <authorList>
            <person name="Wang L."/>
        </authorList>
    </citation>
    <scope>NUCLEOTIDE SEQUENCE [LARGE SCALE GENOMIC DNA]</scope>
    <source>
        <strain evidence="5 6">Y-16303</strain>
    </source>
</reference>
<evidence type="ECO:0000256" key="1">
    <source>
        <dbReference type="ARBA" id="ARBA00023015"/>
    </source>
</evidence>
<organism evidence="5 6">
    <name type="scientific">Pseudonocardia alaniniphila</name>
    <dbReference type="NCBI Taxonomy" id="75291"/>
    <lineage>
        <taxon>Bacteria</taxon>
        <taxon>Bacillati</taxon>
        <taxon>Actinomycetota</taxon>
        <taxon>Actinomycetes</taxon>
        <taxon>Pseudonocardiales</taxon>
        <taxon>Pseudonocardiaceae</taxon>
        <taxon>Pseudonocardia</taxon>
    </lineage>
</organism>
<keyword evidence="3" id="KW-0804">Transcription</keyword>
<evidence type="ECO:0000259" key="4">
    <source>
        <dbReference type="PROSITE" id="PS50043"/>
    </source>
</evidence>
<proteinExistence type="predicted"/>
<dbReference type="Pfam" id="PF00196">
    <property type="entry name" value="GerE"/>
    <property type="match status" value="1"/>
</dbReference>
<evidence type="ECO:0000256" key="2">
    <source>
        <dbReference type="ARBA" id="ARBA00023125"/>
    </source>
</evidence>
<gene>
    <name evidence="5" type="ORF">MMF94_31840</name>
</gene>
<dbReference type="EMBL" id="JAKXMK010000031">
    <property type="protein sequence ID" value="MCH6170317.1"/>
    <property type="molecule type" value="Genomic_DNA"/>
</dbReference>
<accession>A0ABS9TP57</accession>
<sequence length="118" mass="12405">MTATAGAELEEARHLFALLRTATGAVPDPALRARIADLAEQLVAAVRDPAEAGDTTLSAREIDVLAHAAVGRRNSEIAERLALTGETVKSYLRSAMTKLGVHSRHAAVDSARRAGVIP</sequence>
<evidence type="ECO:0000313" key="5">
    <source>
        <dbReference type="EMBL" id="MCH6170317.1"/>
    </source>
</evidence>
<comment type="caution">
    <text evidence="5">The sequence shown here is derived from an EMBL/GenBank/DDBJ whole genome shotgun (WGS) entry which is preliminary data.</text>
</comment>
<dbReference type="RefSeq" id="WP_241041122.1">
    <property type="nucleotide sequence ID" value="NZ_BAAAJF010000063.1"/>
</dbReference>
<evidence type="ECO:0000313" key="6">
    <source>
        <dbReference type="Proteomes" id="UP001299970"/>
    </source>
</evidence>
<keyword evidence="1" id="KW-0805">Transcription regulation</keyword>
<keyword evidence="2" id="KW-0238">DNA-binding</keyword>
<dbReference type="PROSITE" id="PS00622">
    <property type="entry name" value="HTH_LUXR_1"/>
    <property type="match status" value="1"/>
</dbReference>
<feature type="domain" description="HTH luxR-type" evidence="4">
    <location>
        <begin position="50"/>
        <end position="115"/>
    </location>
</feature>
<protein>
    <submittedName>
        <fullName evidence="5">LuxR C-terminal-related transcriptional regulator</fullName>
    </submittedName>
</protein>
<dbReference type="InterPro" id="IPR016032">
    <property type="entry name" value="Sig_transdc_resp-reg_C-effctor"/>
</dbReference>
<dbReference type="Proteomes" id="UP001299970">
    <property type="component" value="Unassembled WGS sequence"/>
</dbReference>
<dbReference type="PRINTS" id="PR00038">
    <property type="entry name" value="HTHLUXR"/>
</dbReference>
<dbReference type="Gene3D" id="1.10.10.10">
    <property type="entry name" value="Winged helix-like DNA-binding domain superfamily/Winged helix DNA-binding domain"/>
    <property type="match status" value="1"/>
</dbReference>